<reference evidence="1 2" key="1">
    <citation type="submission" date="2021-04" db="EMBL/GenBank/DDBJ databases">
        <authorList>
            <person name="Shkoporov A.N."/>
            <person name="Stockdale S.R."/>
            <person name="Guerin E."/>
            <person name="Ross R.P."/>
            <person name="Hill C."/>
        </authorList>
    </citation>
    <scope>NUCLEOTIDE SEQUENCE [LARGE SCALE GENOMIC DNA]</scope>
    <source>
        <strain evidence="2">cr18_1</strain>
    </source>
</reference>
<evidence type="ECO:0000313" key="1">
    <source>
        <dbReference type="EMBL" id="QWM90057.1"/>
    </source>
</evidence>
<dbReference type="EMBL" id="MZ130485">
    <property type="protein sequence ID" value="QWM90057.1"/>
    <property type="molecule type" value="Genomic_DNA"/>
</dbReference>
<proteinExistence type="predicted"/>
<dbReference type="GeneID" id="75692016"/>
<evidence type="ECO:0000313" key="2">
    <source>
        <dbReference type="Proteomes" id="UP000827799"/>
    </source>
</evidence>
<accession>A0AAE7V4D1</accession>
<protein>
    <submittedName>
        <fullName evidence="1">Uncharacterized protein</fullName>
    </submittedName>
</protein>
<sequence length="66" mass="7461">MVTVAIATGLTSYIPMMYADNIEQGLQVCRLLKEIEPKEVYTVVSSADPSLNLEHVKDYSWKEELV</sequence>
<dbReference type="RefSeq" id="YP_010359629.1">
    <property type="nucleotide sequence ID" value="NC_062775.1"/>
</dbReference>
<organism evidence="1 2">
    <name type="scientific">uncultured phage cr18_1</name>
    <dbReference type="NCBI Taxonomy" id="2986407"/>
    <lineage>
        <taxon>Viruses</taxon>
        <taxon>Duplodnaviria</taxon>
        <taxon>Heunggongvirae</taxon>
        <taxon>Uroviricota</taxon>
        <taxon>Caudoviricetes</taxon>
        <taxon>Crassvirales</taxon>
        <taxon>Steigviridae</taxon>
        <taxon>Asinivirinae</taxon>
        <taxon>Lebriduvirus</taxon>
        <taxon>Lebriduvirus gastrointestinalis</taxon>
    </lineage>
</organism>
<gene>
    <name evidence="1" type="primary">gp_22721</name>
</gene>
<dbReference type="Proteomes" id="UP000827799">
    <property type="component" value="Segment"/>
</dbReference>
<name>A0AAE7V4D1_9CAUD</name>
<keyword evidence="2" id="KW-1185">Reference proteome</keyword>
<dbReference type="KEGG" id="vg:75692016"/>